<name>A0ACB8CDD8_DERSI</name>
<dbReference type="EMBL" id="CM023476">
    <property type="protein sequence ID" value="KAH7940759.1"/>
    <property type="molecule type" value="Genomic_DNA"/>
</dbReference>
<reference evidence="1" key="1">
    <citation type="submission" date="2020-05" db="EMBL/GenBank/DDBJ databases">
        <title>Large-scale comparative analyses of tick genomes elucidate their genetic diversity and vector capacities.</title>
        <authorList>
            <person name="Jia N."/>
            <person name="Wang J."/>
            <person name="Shi W."/>
            <person name="Du L."/>
            <person name="Sun Y."/>
            <person name="Zhan W."/>
            <person name="Jiang J."/>
            <person name="Wang Q."/>
            <person name="Zhang B."/>
            <person name="Ji P."/>
            <person name="Sakyi L.B."/>
            <person name="Cui X."/>
            <person name="Yuan T."/>
            <person name="Jiang B."/>
            <person name="Yang W."/>
            <person name="Lam T.T.-Y."/>
            <person name="Chang Q."/>
            <person name="Ding S."/>
            <person name="Wang X."/>
            <person name="Zhu J."/>
            <person name="Ruan X."/>
            <person name="Zhao L."/>
            <person name="Wei J."/>
            <person name="Que T."/>
            <person name="Du C."/>
            <person name="Cheng J."/>
            <person name="Dai P."/>
            <person name="Han X."/>
            <person name="Huang E."/>
            <person name="Gao Y."/>
            <person name="Liu J."/>
            <person name="Shao H."/>
            <person name="Ye R."/>
            <person name="Li L."/>
            <person name="Wei W."/>
            <person name="Wang X."/>
            <person name="Wang C."/>
            <person name="Yang T."/>
            <person name="Huo Q."/>
            <person name="Li W."/>
            <person name="Guo W."/>
            <person name="Chen H."/>
            <person name="Zhou L."/>
            <person name="Ni X."/>
            <person name="Tian J."/>
            <person name="Zhou Y."/>
            <person name="Sheng Y."/>
            <person name="Liu T."/>
            <person name="Pan Y."/>
            <person name="Xia L."/>
            <person name="Li J."/>
            <person name="Zhao F."/>
            <person name="Cao W."/>
        </authorList>
    </citation>
    <scope>NUCLEOTIDE SEQUENCE</scope>
    <source>
        <strain evidence="1">Dsil-2018</strain>
    </source>
</reference>
<keyword evidence="2" id="KW-1185">Reference proteome</keyword>
<proteinExistence type="predicted"/>
<dbReference type="Proteomes" id="UP000821865">
    <property type="component" value="Chromosome 7"/>
</dbReference>
<protein>
    <submittedName>
        <fullName evidence="1">Uncharacterized protein</fullName>
    </submittedName>
</protein>
<evidence type="ECO:0000313" key="2">
    <source>
        <dbReference type="Proteomes" id="UP000821865"/>
    </source>
</evidence>
<comment type="caution">
    <text evidence="1">The sequence shown here is derived from an EMBL/GenBank/DDBJ whole genome shotgun (WGS) entry which is preliminary data.</text>
</comment>
<gene>
    <name evidence="1" type="ORF">HPB49_005366</name>
</gene>
<accession>A0ACB8CDD8</accession>
<sequence>MSSRETWRLFRSLIEPSQTRGEAKKQLRRALEGYQGTTARLADTLCDRYLCRTEDPSGPEYTYSGKLNQQLDAPFELHDLKAALAKMRRGTAPGRDRITVKLSRTQPTSIC</sequence>
<evidence type="ECO:0000313" key="1">
    <source>
        <dbReference type="EMBL" id="KAH7940759.1"/>
    </source>
</evidence>
<organism evidence="1 2">
    <name type="scientific">Dermacentor silvarum</name>
    <name type="common">Tick</name>
    <dbReference type="NCBI Taxonomy" id="543639"/>
    <lineage>
        <taxon>Eukaryota</taxon>
        <taxon>Metazoa</taxon>
        <taxon>Ecdysozoa</taxon>
        <taxon>Arthropoda</taxon>
        <taxon>Chelicerata</taxon>
        <taxon>Arachnida</taxon>
        <taxon>Acari</taxon>
        <taxon>Parasitiformes</taxon>
        <taxon>Ixodida</taxon>
        <taxon>Ixodoidea</taxon>
        <taxon>Ixodidae</taxon>
        <taxon>Rhipicephalinae</taxon>
        <taxon>Dermacentor</taxon>
    </lineage>
</organism>